<sequence>MNKHDKDAFSIVSKVSRFMQEDCYKIDQERAVGAMDYGIPHGDMAYGQALAHWIKNGKPSNAWFSYAPGEHECQYLLAFRKEISDEFGLEILTTEEGEARRKNEVAKGVKIKTHNTYEIFGFTKFSSKDYGAN</sequence>
<protein>
    <submittedName>
        <fullName evidence="1">Uncharacterized protein</fullName>
    </submittedName>
</protein>
<accession>A0A6J5RI28</accession>
<dbReference type="EMBL" id="LR797252">
    <property type="protein sequence ID" value="CAB4196669.1"/>
    <property type="molecule type" value="Genomic_DNA"/>
</dbReference>
<evidence type="ECO:0000313" key="1">
    <source>
        <dbReference type="EMBL" id="CAB4196669.1"/>
    </source>
</evidence>
<organism evidence="1">
    <name type="scientific">uncultured Caudovirales phage</name>
    <dbReference type="NCBI Taxonomy" id="2100421"/>
    <lineage>
        <taxon>Viruses</taxon>
        <taxon>Duplodnaviria</taxon>
        <taxon>Heunggongvirae</taxon>
        <taxon>Uroviricota</taxon>
        <taxon>Caudoviricetes</taxon>
        <taxon>Peduoviridae</taxon>
        <taxon>Maltschvirus</taxon>
        <taxon>Maltschvirus maltsch</taxon>
    </lineage>
</organism>
<name>A0A6J5RI28_9CAUD</name>
<gene>
    <name evidence="1" type="ORF">UFOVP1290_189</name>
</gene>
<proteinExistence type="predicted"/>
<reference evidence="1" key="1">
    <citation type="submission" date="2020-05" db="EMBL/GenBank/DDBJ databases">
        <authorList>
            <person name="Chiriac C."/>
            <person name="Salcher M."/>
            <person name="Ghai R."/>
            <person name="Kavagutti S V."/>
        </authorList>
    </citation>
    <scope>NUCLEOTIDE SEQUENCE</scope>
</reference>